<feature type="region of interest" description="Disordered" evidence="1">
    <location>
        <begin position="123"/>
        <end position="144"/>
    </location>
</feature>
<evidence type="ECO:0000313" key="5">
    <source>
        <dbReference type="Proteomes" id="UP001165080"/>
    </source>
</evidence>
<evidence type="ECO:0000313" key="3">
    <source>
        <dbReference type="EMBL" id="GLC60881.1"/>
    </source>
</evidence>
<dbReference type="Proteomes" id="UP001165080">
    <property type="component" value="Unassembled WGS sequence"/>
</dbReference>
<name>A0A9W6BYG6_9CHLO</name>
<evidence type="ECO:0000313" key="4">
    <source>
        <dbReference type="EMBL" id="GLC60938.1"/>
    </source>
</evidence>
<sequence length="188" mass="20010">MKAVKPQTNPTMHQIAPQQCNYSNQSQHTAVLAPPATGPSGFWEPGTLLRPLHTTPGPQGAGGCVLGLGRQHGGGPVPSPTVPGRCSLAPTRRRRHTPALFLLLLLRLLPRPPPPVRPHAFRDVPLDGPGHRATAPRQPPPPRLPAWCPAPTAAAHDTLAWWVSYRRDQPPPRVWPGSLAAAVTAAGS</sequence>
<gene>
    <name evidence="3" type="primary">PLESTB002703</name>
    <name evidence="2" type="synonym">PLESTB002699</name>
    <name evidence="4" type="synonym">PLESTB002713</name>
    <name evidence="2" type="ORF">PLESTB_001685000</name>
    <name evidence="3" type="ORF">PLESTB_001686800</name>
    <name evidence="4" type="ORF">PLESTB_001694800</name>
</gene>
<reference evidence="3" key="1">
    <citation type="submission" date="2022-08" db="EMBL/GenBank/DDBJ databases">
        <authorList>
            <person name="Takahashi K."/>
            <person name="Suzuki S."/>
            <person name="Kawachi M."/>
            <person name="Higashiyama T."/>
            <person name="Nozaki H."/>
        </authorList>
    </citation>
    <scope>NUCLEOTIDE SEQUENCE</scope>
    <source>
        <strain evidence="3">NIES-4479</strain>
    </source>
</reference>
<organism evidence="3 5">
    <name type="scientific">Pleodorina starrii</name>
    <dbReference type="NCBI Taxonomy" id="330485"/>
    <lineage>
        <taxon>Eukaryota</taxon>
        <taxon>Viridiplantae</taxon>
        <taxon>Chlorophyta</taxon>
        <taxon>core chlorophytes</taxon>
        <taxon>Chlorophyceae</taxon>
        <taxon>CS clade</taxon>
        <taxon>Chlamydomonadales</taxon>
        <taxon>Volvocaceae</taxon>
        <taxon>Pleodorina</taxon>
    </lineage>
</organism>
<comment type="caution">
    <text evidence="3">The sequence shown here is derived from an EMBL/GenBank/DDBJ whole genome shotgun (WGS) entry which is preliminary data.</text>
</comment>
<dbReference type="EMBL" id="BRXU01000040">
    <property type="protein sequence ID" value="GLC60938.1"/>
    <property type="molecule type" value="Genomic_DNA"/>
</dbReference>
<proteinExistence type="predicted"/>
<keyword evidence="5" id="KW-1185">Reference proteome</keyword>
<protein>
    <submittedName>
        <fullName evidence="3">Uncharacterized protein</fullName>
    </submittedName>
</protein>
<dbReference type="EMBL" id="BRXU01000039">
    <property type="protein sequence ID" value="GLC60866.1"/>
    <property type="molecule type" value="Genomic_DNA"/>
</dbReference>
<dbReference type="AlphaFoldDB" id="A0A9W6BYG6"/>
<dbReference type="EMBL" id="BRXU01000039">
    <property type="protein sequence ID" value="GLC60881.1"/>
    <property type="molecule type" value="Genomic_DNA"/>
</dbReference>
<reference evidence="3 5" key="2">
    <citation type="journal article" date="2023" name="Commun. Biol.">
        <title>Reorganization of the ancestral sex-determining regions during the evolution of trioecy in Pleodorina starrii.</title>
        <authorList>
            <person name="Takahashi K."/>
            <person name="Suzuki S."/>
            <person name="Kawai-Toyooka H."/>
            <person name="Yamamoto K."/>
            <person name="Hamaji T."/>
            <person name="Ootsuki R."/>
            <person name="Yamaguchi H."/>
            <person name="Kawachi M."/>
            <person name="Higashiyama T."/>
            <person name="Nozaki H."/>
        </authorList>
    </citation>
    <scope>NUCLEOTIDE SEQUENCE [LARGE SCALE GENOMIC DNA]</scope>
    <source>
        <strain evidence="3 5">NIES-4479</strain>
    </source>
</reference>
<evidence type="ECO:0000256" key="1">
    <source>
        <dbReference type="SAM" id="MobiDB-lite"/>
    </source>
</evidence>
<evidence type="ECO:0000313" key="2">
    <source>
        <dbReference type="EMBL" id="GLC60866.1"/>
    </source>
</evidence>
<accession>A0A9W6BYG6</accession>